<gene>
    <name evidence="5" type="ORF">KUCA_T00005312001</name>
</gene>
<dbReference type="Proteomes" id="UP000019384">
    <property type="component" value="Unassembled WGS sequence"/>
</dbReference>
<dbReference type="InterPro" id="IPR051624">
    <property type="entry name" value="RMD1/Sad1-interacting"/>
</dbReference>
<dbReference type="HOGENOM" id="CLU_011220_0_0_1"/>
<protein>
    <recommendedName>
        <fullName evidence="4">DUF155 domain-containing protein</fullName>
    </recommendedName>
</protein>
<keyword evidence="6" id="KW-1185">Reference proteome</keyword>
<proteinExistence type="inferred from homology"/>
<dbReference type="OrthoDB" id="242766at2759"/>
<dbReference type="PANTHER" id="PTHR16255:SF1">
    <property type="entry name" value="REQUIRED FOR MEIOTIC NUCLEAR DIVISION PROTEIN 1 HOMOLOG"/>
    <property type="match status" value="1"/>
</dbReference>
<organism evidence="5 6">
    <name type="scientific">Kuraishia capsulata CBS 1993</name>
    <dbReference type="NCBI Taxonomy" id="1382522"/>
    <lineage>
        <taxon>Eukaryota</taxon>
        <taxon>Fungi</taxon>
        <taxon>Dikarya</taxon>
        <taxon>Ascomycota</taxon>
        <taxon>Saccharomycotina</taxon>
        <taxon>Pichiomycetes</taxon>
        <taxon>Pichiales</taxon>
        <taxon>Pichiaceae</taxon>
        <taxon>Kuraishia</taxon>
    </lineage>
</organism>
<evidence type="ECO:0000256" key="3">
    <source>
        <dbReference type="SAM" id="Phobius"/>
    </source>
</evidence>
<feature type="domain" description="DUF155" evidence="4">
    <location>
        <begin position="126"/>
        <end position="302"/>
    </location>
</feature>
<evidence type="ECO:0000313" key="5">
    <source>
        <dbReference type="EMBL" id="CDK29324.1"/>
    </source>
</evidence>
<comment type="similarity">
    <text evidence="1">Belongs to the RMD1/sif2 family.</text>
</comment>
<sequence>MLLRAQIWSQIRSPIPSLAWRLCRYSTTSNKPSTSRMPKSAKKGPSNFLRRSIPGQSEASKIAYSQRLKDHDNTYKGIPLQPVVAVTNCESYDLKKAVEALARQGFQAEKLIPKEAVQFEYEGKEVFVLSTGSIVSWGLSESTTISEALPLVKEAMIGPYNVESEDLDFVEFADTPEHSTSFMDGEIICICGNLSESLLDKAAFSFGIARSTRLAVLETALEKHLLMTRQYTEDLSTGKRLSVTAKDVLKSSGRLMLLRGKLNLYSELIETPDLYWSEPKLEKIYSDVSRILDISARISILNRKLDYAIDESTALTGILNEANGARLEWIIIYLITFEVIIEIYRWFLEKKEATEAT</sequence>
<name>W6MRI7_9ASCO</name>
<dbReference type="RefSeq" id="XP_022461311.1">
    <property type="nucleotide sequence ID" value="XM_022600495.1"/>
</dbReference>
<dbReference type="GO" id="GO:0005743">
    <property type="term" value="C:mitochondrial inner membrane"/>
    <property type="evidence" value="ECO:0007669"/>
    <property type="project" value="EnsemblFungi"/>
</dbReference>
<dbReference type="AlphaFoldDB" id="W6MRI7"/>
<keyword evidence="3" id="KW-1133">Transmembrane helix</keyword>
<dbReference type="GO" id="GO:0070131">
    <property type="term" value="P:positive regulation of mitochondrial translation"/>
    <property type="evidence" value="ECO:0007669"/>
    <property type="project" value="TreeGrafter"/>
</dbReference>
<dbReference type="EMBL" id="HG793130">
    <property type="protein sequence ID" value="CDK29324.1"/>
    <property type="molecule type" value="Genomic_DNA"/>
</dbReference>
<feature type="compositionally biased region" description="Polar residues" evidence="2">
    <location>
        <begin position="28"/>
        <end position="37"/>
    </location>
</feature>
<keyword evidence="3" id="KW-0812">Transmembrane</keyword>
<feature type="region of interest" description="Disordered" evidence="2">
    <location>
        <begin position="28"/>
        <end position="48"/>
    </location>
</feature>
<reference evidence="5" key="1">
    <citation type="submission" date="2013-12" db="EMBL/GenBank/DDBJ databases">
        <authorList>
            <person name="Genoscope - CEA"/>
        </authorList>
    </citation>
    <scope>NUCLEOTIDE SEQUENCE</scope>
    <source>
        <strain evidence="5">CBS 1993</strain>
    </source>
</reference>
<evidence type="ECO:0000259" key="4">
    <source>
        <dbReference type="Pfam" id="PF02582"/>
    </source>
</evidence>
<evidence type="ECO:0000256" key="2">
    <source>
        <dbReference type="SAM" id="MobiDB-lite"/>
    </source>
</evidence>
<dbReference type="PANTHER" id="PTHR16255">
    <property type="entry name" value="REQUIRED FOR MEIOTIC NUCLEAR DIVISION PROTEIN 1 HOMOLOG"/>
    <property type="match status" value="1"/>
</dbReference>
<keyword evidence="3" id="KW-0472">Membrane</keyword>
<reference evidence="5" key="2">
    <citation type="submission" date="2014-02" db="EMBL/GenBank/DDBJ databases">
        <title>Complete DNA sequence of /Kuraishia capsulata/ illustrates novel genomic features among budding yeasts (/Saccharomycotina/).</title>
        <authorList>
            <person name="Morales L."/>
            <person name="Noel B."/>
            <person name="Porcel B."/>
            <person name="Marcet-Houben M."/>
            <person name="Hullo M-F."/>
            <person name="Sacerdot C."/>
            <person name="Tekaia F."/>
            <person name="Leh-Louis V."/>
            <person name="Despons L."/>
            <person name="Khanna V."/>
            <person name="Aury J-M."/>
            <person name="Barbe V."/>
            <person name="Couloux A."/>
            <person name="Labadie K."/>
            <person name="Pelletier E."/>
            <person name="Souciet J-L."/>
            <person name="Boekhout T."/>
            <person name="Gabaldon T."/>
            <person name="Wincker P."/>
            <person name="Dujon B."/>
        </authorList>
    </citation>
    <scope>NUCLEOTIDE SEQUENCE</scope>
    <source>
        <strain evidence="5">CBS 1993</strain>
    </source>
</reference>
<dbReference type="InterPro" id="IPR003734">
    <property type="entry name" value="DUF155"/>
</dbReference>
<evidence type="ECO:0000256" key="1">
    <source>
        <dbReference type="ARBA" id="ARBA00008306"/>
    </source>
</evidence>
<accession>W6MRI7</accession>
<dbReference type="GeneID" id="34522699"/>
<dbReference type="Pfam" id="PF02582">
    <property type="entry name" value="DUF155"/>
    <property type="match status" value="1"/>
</dbReference>
<feature type="transmembrane region" description="Helical" evidence="3">
    <location>
        <begin position="329"/>
        <end position="348"/>
    </location>
</feature>
<evidence type="ECO:0000313" key="6">
    <source>
        <dbReference type="Proteomes" id="UP000019384"/>
    </source>
</evidence>